<dbReference type="InterPro" id="IPR036365">
    <property type="entry name" value="PGBD-like_sf"/>
</dbReference>
<evidence type="ECO:0000313" key="4">
    <source>
        <dbReference type="Proteomes" id="UP000199034"/>
    </source>
</evidence>
<dbReference type="Proteomes" id="UP000199034">
    <property type="component" value="Unassembled WGS sequence"/>
</dbReference>
<evidence type="ECO:0000313" key="3">
    <source>
        <dbReference type="EMBL" id="SDD61029.1"/>
    </source>
</evidence>
<dbReference type="OrthoDB" id="5171321at2"/>
<dbReference type="AlphaFoldDB" id="A0A1G6W5B5"/>
<dbReference type="EMBL" id="FMZM01000009">
    <property type="protein sequence ID" value="SDD61029.1"/>
    <property type="molecule type" value="Genomic_DNA"/>
</dbReference>
<dbReference type="Gene3D" id="3.20.20.80">
    <property type="entry name" value="Glycosidases"/>
    <property type="match status" value="1"/>
</dbReference>
<feature type="domain" description="Rv2525c-like glycoside hydrolase-like" evidence="2">
    <location>
        <begin position="79"/>
        <end position="291"/>
    </location>
</feature>
<sequence length="454" mass="49916">MSRHTLTRLAALLGTAALSVTLLGVPAQADTARVDPVRYDPVRPGAPASKAATTVRVPGSFTGYGFDACTAPSQAVMDRWREASPYSAVGIYTGGVNRTCPQPALTADWVRTQARRGWHLLPIHVGPQSSCAVNREFPVEMSLDRTTAEQQGRTEARTAVTAARALAIAGGSTLYYDLEDYDLGPDDCRQAALSFLSGWTKQLHGLGFRSGVYSSIGAAITSLDLADRVSAGSYAMPDDIWFAWGNGRADTRTDSRVQSKRWDGHRRIHQYRLDIVQSYAGSAIKIDQNWVDVGRGSVASRSPRLCRGVNVDLRRYPALRRGKRGAAVEAVECLLRKQRFTRVKPDGRYDARTVRAVRKAQRRLDLKVTGRVDRRTWVALLSRGTRPLLKVGETGPNVRRAQRALGATLGVRVRVDGVVTVRTAALVRRFQKRERLPQTANVTDVTWRRLQAGG</sequence>
<feature type="domain" description="Peptidoglycan binding-like" evidence="1">
    <location>
        <begin position="324"/>
        <end position="380"/>
    </location>
</feature>
<dbReference type="Pfam" id="PF08924">
    <property type="entry name" value="Rv2525c_GlyHyd-like"/>
    <property type="match status" value="1"/>
</dbReference>
<dbReference type="InterPro" id="IPR036366">
    <property type="entry name" value="PGBDSf"/>
</dbReference>
<proteinExistence type="predicted"/>
<dbReference type="Pfam" id="PF01471">
    <property type="entry name" value="PG_binding_1"/>
    <property type="match status" value="2"/>
</dbReference>
<evidence type="ECO:0000259" key="2">
    <source>
        <dbReference type="Pfam" id="PF08924"/>
    </source>
</evidence>
<dbReference type="STRING" id="1045774.SAMN05421872_109177"/>
<evidence type="ECO:0000259" key="1">
    <source>
        <dbReference type="Pfam" id="PF01471"/>
    </source>
</evidence>
<name>A0A1G6W5B5_9ACTN</name>
<keyword evidence="3" id="KW-0378">Hydrolase</keyword>
<dbReference type="GO" id="GO:0016787">
    <property type="term" value="F:hydrolase activity"/>
    <property type="evidence" value="ECO:0007669"/>
    <property type="project" value="UniProtKB-KW"/>
</dbReference>
<dbReference type="SUPFAM" id="SSF47090">
    <property type="entry name" value="PGBD-like"/>
    <property type="match status" value="2"/>
</dbReference>
<dbReference type="Gene3D" id="1.10.101.10">
    <property type="entry name" value="PGBD-like superfamily/PGBD"/>
    <property type="match status" value="2"/>
</dbReference>
<keyword evidence="4" id="KW-1185">Reference proteome</keyword>
<reference evidence="3 4" key="1">
    <citation type="submission" date="2016-10" db="EMBL/GenBank/DDBJ databases">
        <authorList>
            <person name="de Groot N.N."/>
        </authorList>
    </citation>
    <scope>NUCLEOTIDE SEQUENCE [LARGE SCALE GENOMIC DNA]</scope>
    <source>
        <strain evidence="3 4">CGMCC 4.6858</strain>
    </source>
</reference>
<accession>A0A1G6W5B5</accession>
<protein>
    <submittedName>
        <fullName evidence="3">Peptidoglycan-binding (PGRP) domain of peptidoglycan hydrolases-containing protein</fullName>
    </submittedName>
</protein>
<dbReference type="SUPFAM" id="SSF51445">
    <property type="entry name" value="(Trans)glycosidases"/>
    <property type="match status" value="1"/>
</dbReference>
<dbReference type="RefSeq" id="WP_090858938.1">
    <property type="nucleotide sequence ID" value="NZ_FMZM01000009.1"/>
</dbReference>
<gene>
    <name evidence="3" type="ORF">SAMN05421872_109177</name>
</gene>
<dbReference type="InterPro" id="IPR017853">
    <property type="entry name" value="GH"/>
</dbReference>
<dbReference type="InterPro" id="IPR015020">
    <property type="entry name" value="Rv2525c-like_Glyco_Hydro-like"/>
</dbReference>
<organism evidence="3 4">
    <name type="scientific">Nocardioides lianchengensis</name>
    <dbReference type="NCBI Taxonomy" id="1045774"/>
    <lineage>
        <taxon>Bacteria</taxon>
        <taxon>Bacillati</taxon>
        <taxon>Actinomycetota</taxon>
        <taxon>Actinomycetes</taxon>
        <taxon>Propionibacteriales</taxon>
        <taxon>Nocardioidaceae</taxon>
        <taxon>Nocardioides</taxon>
    </lineage>
</organism>
<feature type="domain" description="Peptidoglycan binding-like" evidence="1">
    <location>
        <begin position="394"/>
        <end position="450"/>
    </location>
</feature>
<dbReference type="InterPro" id="IPR002477">
    <property type="entry name" value="Peptidoglycan-bd-like"/>
</dbReference>